<evidence type="ECO:0000313" key="2">
    <source>
        <dbReference type="EMBL" id="KTB46482.1"/>
    </source>
</evidence>
<dbReference type="EMBL" id="LATX01000331">
    <property type="protein sequence ID" value="KTB46482.1"/>
    <property type="molecule type" value="Genomic_DNA"/>
</dbReference>
<name>A0A0W0GD88_MONRR</name>
<reference evidence="2 3" key="1">
    <citation type="submission" date="2015-12" db="EMBL/GenBank/DDBJ databases">
        <title>Draft genome sequence of Moniliophthora roreri, the causal agent of frosty pod rot of cacao.</title>
        <authorList>
            <person name="Aime M.C."/>
            <person name="Diaz-Valderrama J.R."/>
            <person name="Kijpornyongpan T."/>
            <person name="Phillips-Mora W."/>
        </authorList>
    </citation>
    <scope>NUCLEOTIDE SEQUENCE [LARGE SCALE GENOMIC DNA]</scope>
    <source>
        <strain evidence="2 3">MCA 2952</strain>
    </source>
</reference>
<gene>
    <name evidence="2" type="ORF">WG66_937</name>
</gene>
<evidence type="ECO:0000313" key="3">
    <source>
        <dbReference type="Proteomes" id="UP000054988"/>
    </source>
</evidence>
<proteinExistence type="predicted"/>
<protein>
    <submittedName>
        <fullName evidence="2">Uncharacterized protein</fullName>
    </submittedName>
</protein>
<sequence length="147" mass="16022">MPSPVPPQKHSLKKHKAPITSAEENEVEEVVLPSVNNTSSSEFEPPSKLPRFKCTYTTQHGGQSGKAAGDELVMVLKTPFFFSDIIAPAEKLHRLANFDNAVKVLLDEAAMFKNPDHGHPTLLDQAVVSIATVANTLYTDKCLPAED</sequence>
<dbReference type="AlphaFoldDB" id="A0A0W0GD88"/>
<feature type="region of interest" description="Disordered" evidence="1">
    <location>
        <begin position="1"/>
        <end position="27"/>
    </location>
</feature>
<comment type="caution">
    <text evidence="2">The sequence shown here is derived from an EMBL/GenBank/DDBJ whole genome shotgun (WGS) entry which is preliminary data.</text>
</comment>
<accession>A0A0W0GD88</accession>
<dbReference type="Proteomes" id="UP000054988">
    <property type="component" value="Unassembled WGS sequence"/>
</dbReference>
<evidence type="ECO:0000256" key="1">
    <source>
        <dbReference type="SAM" id="MobiDB-lite"/>
    </source>
</evidence>
<organism evidence="2 3">
    <name type="scientific">Moniliophthora roreri</name>
    <name type="common">Frosty pod rot fungus</name>
    <name type="synonym">Monilia roreri</name>
    <dbReference type="NCBI Taxonomy" id="221103"/>
    <lineage>
        <taxon>Eukaryota</taxon>
        <taxon>Fungi</taxon>
        <taxon>Dikarya</taxon>
        <taxon>Basidiomycota</taxon>
        <taxon>Agaricomycotina</taxon>
        <taxon>Agaricomycetes</taxon>
        <taxon>Agaricomycetidae</taxon>
        <taxon>Agaricales</taxon>
        <taxon>Marasmiineae</taxon>
        <taxon>Marasmiaceae</taxon>
        <taxon>Moniliophthora</taxon>
    </lineage>
</organism>